<sequence>MDETRHAGTIDDAGTHGDAGAIGDGAVEGGTGGVPRPVAWSDAVWLNPPPAVSQDAEGLLVTARGHSDFWRTTSYGFVRDDGHALLTGLSDGHAVEVAFVARFDELYDQAGLMVRVDERTWLKAGIEMSDGVPHLGAVVTRGQSDWSLSPVPDWAGRQVTVRASRTGDAVTLRARCEDGPWRLIRLAPLAPGAAASAGPFCCSPQRDGLQVRFTRFTLGPADTALHLDAPAPAAGDH</sequence>
<name>A0ABW7RFV1_9ACTN</name>
<feature type="region of interest" description="Disordered" evidence="1">
    <location>
        <begin position="1"/>
        <end position="33"/>
    </location>
</feature>
<feature type="compositionally biased region" description="Gly residues" evidence="1">
    <location>
        <begin position="20"/>
        <end position="33"/>
    </location>
</feature>
<proteinExistence type="predicted"/>
<dbReference type="Pfam" id="PF07081">
    <property type="entry name" value="DUF1349"/>
    <property type="match status" value="1"/>
</dbReference>
<keyword evidence="3" id="KW-1185">Reference proteome</keyword>
<protein>
    <submittedName>
        <fullName evidence="2">DUF1349 domain-containing protein</fullName>
    </submittedName>
</protein>
<dbReference type="Proteomes" id="UP001610990">
    <property type="component" value="Unassembled WGS sequence"/>
</dbReference>
<gene>
    <name evidence="2" type="ORF">ACH4GP_18685</name>
</gene>
<dbReference type="Gene3D" id="2.60.120.200">
    <property type="match status" value="1"/>
</dbReference>
<dbReference type="SUPFAM" id="SSF49899">
    <property type="entry name" value="Concanavalin A-like lectins/glucanases"/>
    <property type="match status" value="1"/>
</dbReference>
<reference evidence="2 3" key="1">
    <citation type="submission" date="2024-10" db="EMBL/GenBank/DDBJ databases">
        <title>The Natural Products Discovery Center: Release of the First 8490 Sequenced Strains for Exploring Actinobacteria Biosynthetic Diversity.</title>
        <authorList>
            <person name="Kalkreuter E."/>
            <person name="Kautsar S.A."/>
            <person name="Yang D."/>
            <person name="Bader C.D."/>
            <person name="Teijaro C.N."/>
            <person name="Fluegel L."/>
            <person name="Davis C.M."/>
            <person name="Simpson J.R."/>
            <person name="Lauterbach L."/>
            <person name="Steele A.D."/>
            <person name="Gui C."/>
            <person name="Meng S."/>
            <person name="Li G."/>
            <person name="Viehrig K."/>
            <person name="Ye F."/>
            <person name="Su P."/>
            <person name="Kiefer A.F."/>
            <person name="Nichols A."/>
            <person name="Cepeda A.J."/>
            <person name="Yan W."/>
            <person name="Fan B."/>
            <person name="Jiang Y."/>
            <person name="Adhikari A."/>
            <person name="Zheng C.-J."/>
            <person name="Schuster L."/>
            <person name="Cowan T.M."/>
            <person name="Smanski M.J."/>
            <person name="Chevrette M.G."/>
            <person name="De Carvalho L.P.S."/>
            <person name="Shen B."/>
        </authorList>
    </citation>
    <scope>NUCLEOTIDE SEQUENCE [LARGE SCALE GENOMIC DNA]</scope>
    <source>
        <strain evidence="2 3">NPDC018013</strain>
    </source>
</reference>
<evidence type="ECO:0000313" key="2">
    <source>
        <dbReference type="EMBL" id="MFH8586406.1"/>
    </source>
</evidence>
<dbReference type="InterPro" id="IPR009784">
    <property type="entry name" value="DUF1349"/>
</dbReference>
<dbReference type="PANTHER" id="PTHR35332:SF2">
    <property type="entry name" value="REGULATION OF ENOLASE PROTEIN 1"/>
    <property type="match status" value="1"/>
</dbReference>
<accession>A0ABW7RFV1</accession>
<feature type="compositionally biased region" description="Basic and acidic residues" evidence="1">
    <location>
        <begin position="1"/>
        <end position="15"/>
    </location>
</feature>
<dbReference type="PANTHER" id="PTHR35332">
    <property type="entry name" value="REGULATION OF ENOLASE PROTEIN 1"/>
    <property type="match status" value="1"/>
</dbReference>
<organism evidence="2 3">
    <name type="scientific">Streptomyces celluloflavus</name>
    <dbReference type="NCBI Taxonomy" id="58344"/>
    <lineage>
        <taxon>Bacteria</taxon>
        <taxon>Bacillati</taxon>
        <taxon>Actinomycetota</taxon>
        <taxon>Actinomycetes</taxon>
        <taxon>Kitasatosporales</taxon>
        <taxon>Streptomycetaceae</taxon>
        <taxon>Streptomyces</taxon>
    </lineage>
</organism>
<evidence type="ECO:0000313" key="3">
    <source>
        <dbReference type="Proteomes" id="UP001610990"/>
    </source>
</evidence>
<dbReference type="InterPro" id="IPR013320">
    <property type="entry name" value="ConA-like_dom_sf"/>
</dbReference>
<evidence type="ECO:0000256" key="1">
    <source>
        <dbReference type="SAM" id="MobiDB-lite"/>
    </source>
</evidence>
<dbReference type="EMBL" id="JBIRGH010000010">
    <property type="protein sequence ID" value="MFH8586406.1"/>
    <property type="molecule type" value="Genomic_DNA"/>
</dbReference>
<dbReference type="RefSeq" id="WP_397673436.1">
    <property type="nucleotide sequence ID" value="NZ_JBIRGH010000010.1"/>
</dbReference>
<comment type="caution">
    <text evidence="2">The sequence shown here is derived from an EMBL/GenBank/DDBJ whole genome shotgun (WGS) entry which is preliminary data.</text>
</comment>